<evidence type="ECO:0000313" key="2">
    <source>
        <dbReference type="Proteomes" id="UP000005065"/>
    </source>
</evidence>
<comment type="caution">
    <text evidence="1">The sequence shown here is derived from an EMBL/GenBank/DDBJ whole genome shotgun (WGS) entry which is preliminary data.</text>
</comment>
<organism evidence="1 2">
    <name type="scientific">Salmonella enterica subsp. enterica serovar Senftenberg str. A4-543</name>
    <dbReference type="NCBI Taxonomy" id="913082"/>
    <lineage>
        <taxon>Bacteria</taxon>
        <taxon>Pseudomonadati</taxon>
        <taxon>Pseudomonadota</taxon>
        <taxon>Gammaproteobacteria</taxon>
        <taxon>Enterobacterales</taxon>
        <taxon>Enterobacteriaceae</taxon>
        <taxon>Salmonella</taxon>
    </lineage>
</organism>
<name>G5QVQ1_SALSE</name>
<dbReference type="Proteomes" id="UP000005065">
    <property type="component" value="Unassembled WGS sequence"/>
</dbReference>
<sequence>MSKCATDIQSRKNNADALPKVTLKKESILPKVTLKKESKKREYFLSRDNG</sequence>
<dbReference type="EMBL" id="AFCU01000234">
    <property type="protein sequence ID" value="EHC93658.1"/>
    <property type="molecule type" value="Genomic_DNA"/>
</dbReference>
<protein>
    <submittedName>
        <fullName evidence="1">Uncharacterized protein</fullName>
    </submittedName>
</protein>
<accession>G5QVQ1</accession>
<evidence type="ECO:0000313" key="1">
    <source>
        <dbReference type="EMBL" id="EHC93658.1"/>
    </source>
</evidence>
<dbReference type="PATRIC" id="fig|913082.3.peg.575"/>
<dbReference type="AlphaFoldDB" id="G5QVQ1"/>
<reference evidence="1 2" key="1">
    <citation type="journal article" date="2011" name="BMC Genomics">
        <title>Genome sequencing reveals diversification of virulence factor content and possible host adaptation in distinct subpopulations of Salmonella enterica.</title>
        <authorList>
            <person name="den Bakker H.C."/>
            <person name="Moreno Switt A.I."/>
            <person name="Govoni G."/>
            <person name="Cummings C.A."/>
            <person name="Ranieri M.L."/>
            <person name="Degoricija L."/>
            <person name="Hoelzer K."/>
            <person name="Rodriguez-Rivera L.D."/>
            <person name="Brown S."/>
            <person name="Bolchacova E."/>
            <person name="Furtado M.R."/>
            <person name="Wiedmann M."/>
        </authorList>
    </citation>
    <scope>NUCLEOTIDE SEQUENCE [LARGE SCALE GENOMIC DNA]</scope>
    <source>
        <strain evidence="1 2">A4-543</strain>
    </source>
</reference>
<gene>
    <name evidence="1" type="ORF">LTSESEN_0729</name>
</gene>
<proteinExistence type="predicted"/>
<dbReference type="BioCyc" id="SENT913082:G120J-3563-MONOMER"/>